<evidence type="ECO:0000256" key="5">
    <source>
        <dbReference type="ARBA" id="ARBA00022989"/>
    </source>
</evidence>
<dbReference type="EMBL" id="FO082271">
    <property type="protein sequence ID" value="CCO17895.1"/>
    <property type="molecule type" value="Genomic_DNA"/>
</dbReference>
<evidence type="ECO:0000256" key="8">
    <source>
        <dbReference type="SAM" id="MobiDB-lite"/>
    </source>
</evidence>
<reference evidence="9 10" key="1">
    <citation type="submission" date="2011-10" db="EMBL/GenBank/DDBJ databases">
        <authorList>
            <person name="Genoscope - CEA"/>
        </authorList>
    </citation>
    <scope>NUCLEOTIDE SEQUENCE [LARGE SCALE GENOMIC DNA]</scope>
    <source>
        <strain evidence="9 10">RCC 1105</strain>
    </source>
</reference>
<name>K8EZJ4_9CHLO</name>
<comment type="function">
    <text evidence="1 7">May be involved in both secretory and endocytic intracellular trafficking in the endosomal/prevacuolar compartments.</text>
</comment>
<evidence type="ECO:0000256" key="1">
    <source>
        <dbReference type="ARBA" id="ARBA00002501"/>
    </source>
</evidence>
<dbReference type="Proteomes" id="UP000198341">
    <property type="component" value="Chromosome 8"/>
</dbReference>
<dbReference type="AlphaFoldDB" id="K8EZJ4"/>
<feature type="transmembrane region" description="Helical" evidence="7">
    <location>
        <begin position="75"/>
        <end position="105"/>
    </location>
</feature>
<evidence type="ECO:0000256" key="6">
    <source>
        <dbReference type="ARBA" id="ARBA00023136"/>
    </source>
</evidence>
<keyword evidence="7" id="KW-0813">Transport</keyword>
<dbReference type="GO" id="GO:0005783">
    <property type="term" value="C:endoplasmic reticulum"/>
    <property type="evidence" value="ECO:0007669"/>
    <property type="project" value="UniProtKB-ARBA"/>
</dbReference>
<dbReference type="PANTHER" id="PTHR19317:SF0">
    <property type="entry name" value="PRENYLATED RAB ACCEPTOR PROTEIN 1"/>
    <property type="match status" value="1"/>
</dbReference>
<comment type="similarity">
    <text evidence="3 7">Belongs to the PRA1 family.</text>
</comment>
<dbReference type="GO" id="GO:0016192">
    <property type="term" value="P:vesicle-mediated transport"/>
    <property type="evidence" value="ECO:0007669"/>
    <property type="project" value="UniProtKB-ARBA"/>
</dbReference>
<dbReference type="GO" id="GO:0016020">
    <property type="term" value="C:membrane"/>
    <property type="evidence" value="ECO:0007669"/>
    <property type="project" value="UniProtKB-SubCell"/>
</dbReference>
<evidence type="ECO:0000313" key="10">
    <source>
        <dbReference type="Proteomes" id="UP000198341"/>
    </source>
</evidence>
<evidence type="ECO:0000256" key="4">
    <source>
        <dbReference type="ARBA" id="ARBA00022692"/>
    </source>
</evidence>
<dbReference type="RefSeq" id="XP_007511774.1">
    <property type="nucleotide sequence ID" value="XM_007511712.1"/>
</dbReference>
<comment type="caution">
    <text evidence="7">Lacks conserved residue(s) required for the propagation of feature annotation.</text>
</comment>
<gene>
    <name evidence="9" type="ORF">Bathy08g03060</name>
</gene>
<proteinExistence type="inferred from homology"/>
<comment type="subcellular location">
    <subcellularLocation>
        <location evidence="2 7">Membrane</location>
        <topology evidence="2 7">Multi-pass membrane protein</topology>
    </subcellularLocation>
</comment>
<keyword evidence="6 7" id="KW-0472">Membrane</keyword>
<keyword evidence="4 7" id="KW-0812">Transmembrane</keyword>
<dbReference type="PANTHER" id="PTHR19317">
    <property type="entry name" value="PRENYLATED RAB ACCEPTOR 1-RELATED"/>
    <property type="match status" value="1"/>
</dbReference>
<keyword evidence="5 7" id="KW-1133">Transmembrane helix</keyword>
<feature type="region of interest" description="Disordered" evidence="8">
    <location>
        <begin position="254"/>
        <end position="277"/>
    </location>
</feature>
<evidence type="ECO:0000256" key="3">
    <source>
        <dbReference type="ARBA" id="ARBA00006483"/>
    </source>
</evidence>
<dbReference type="GeneID" id="19014285"/>
<accession>K8EZJ4</accession>
<evidence type="ECO:0000256" key="7">
    <source>
        <dbReference type="RuleBase" id="RU363107"/>
    </source>
</evidence>
<sequence length="277" mass="29695">MASEDDTNSSAKTNKRKSVFGFVWRCISSSREVFSNARANDWMRMCRGISCPISVKDATRRLRFNLRDFAPNYQVLMLLSMFVSVVCRPWSFLTVFAVVVAWHYVINVRSKDVTLKRGANEEPIVVTVRMQGMLLLAVSAILIFGFTSFSATFVTCVSIGAGVCVSHSVMKAPLTENNSSPDGGDSPTSPSLLAEFQEYTGSTLSTFNRGAGFEKVIPSQVYEYGGKALDGATAGVSTISSYFGQAILQRTGSNVSNNSSNNGGGNGTGTSAGSSSV</sequence>
<protein>
    <recommendedName>
        <fullName evidence="7">PRA1 family protein</fullName>
    </recommendedName>
</protein>
<dbReference type="InterPro" id="IPR004895">
    <property type="entry name" value="Prenylated_rab_accept_PRA1"/>
</dbReference>
<dbReference type="Pfam" id="PF03208">
    <property type="entry name" value="PRA1"/>
    <property type="match status" value="1"/>
</dbReference>
<dbReference type="GO" id="GO:0005794">
    <property type="term" value="C:Golgi apparatus"/>
    <property type="evidence" value="ECO:0007669"/>
    <property type="project" value="TreeGrafter"/>
</dbReference>
<evidence type="ECO:0000313" key="9">
    <source>
        <dbReference type="EMBL" id="CCO17895.1"/>
    </source>
</evidence>
<dbReference type="KEGG" id="bpg:Bathy08g03060"/>
<dbReference type="STRING" id="41875.K8EZJ4"/>
<evidence type="ECO:0000256" key="2">
    <source>
        <dbReference type="ARBA" id="ARBA00004141"/>
    </source>
</evidence>
<organism evidence="9 10">
    <name type="scientific">Bathycoccus prasinos</name>
    <dbReference type="NCBI Taxonomy" id="41875"/>
    <lineage>
        <taxon>Eukaryota</taxon>
        <taxon>Viridiplantae</taxon>
        <taxon>Chlorophyta</taxon>
        <taxon>Mamiellophyceae</taxon>
        <taxon>Mamiellales</taxon>
        <taxon>Bathycoccaceae</taxon>
        <taxon>Bathycoccus</taxon>
    </lineage>
</organism>
<keyword evidence="10" id="KW-1185">Reference proteome</keyword>